<proteinExistence type="predicted"/>
<sequence length="256" mass="28417">MSKILAGLIVTILFFACQNSYGQDFPFSGRINSDNINLRSGPNTNYESLDSLSKNTKVKVVAEKFGWYKIAPPKSTAYFISADYVKKSSPGEGIITGDNVNIRAKPGLSATIIGSLKQGVKIEIKNVHGGWYEIYAPENSVYAWVFKKFITYDPPAQEEIPPKEEKQLQVSITKLRAKAANSPIASGKIKPMGIFFRRKGSHKLMINDETAYYLKGDKKALNRFAGYRVNLYGKIDPDTANGGIPVIEVERIEPVQ</sequence>
<feature type="chain" id="PRO_5013903717" description="SH3b domain-containing protein" evidence="1">
    <location>
        <begin position="23"/>
        <end position="256"/>
    </location>
</feature>
<protein>
    <recommendedName>
        <fullName evidence="2">SH3b domain-containing protein</fullName>
    </recommendedName>
</protein>
<dbReference type="PANTHER" id="PTHR34408">
    <property type="entry name" value="FAMILY PROTEIN, PUTATIVE-RELATED"/>
    <property type="match status" value="1"/>
</dbReference>
<dbReference type="PROSITE" id="PS51257">
    <property type="entry name" value="PROKAR_LIPOPROTEIN"/>
    <property type="match status" value="1"/>
</dbReference>
<dbReference type="AlphaFoldDB" id="A0A2H0M024"/>
<dbReference type="Proteomes" id="UP000229641">
    <property type="component" value="Unassembled WGS sequence"/>
</dbReference>
<dbReference type="SMART" id="SM00287">
    <property type="entry name" value="SH3b"/>
    <property type="match status" value="2"/>
</dbReference>
<organism evidence="3 4">
    <name type="scientific">Candidatus Ghiorseimicrobium undicola</name>
    <dbReference type="NCBI Taxonomy" id="1974746"/>
    <lineage>
        <taxon>Bacteria</taxon>
        <taxon>Pseudomonadati</taxon>
        <taxon>Candidatus Omnitrophota</taxon>
        <taxon>Candidatus Ghiorseimicrobium</taxon>
    </lineage>
</organism>
<dbReference type="Gene3D" id="2.30.30.40">
    <property type="entry name" value="SH3 Domains"/>
    <property type="match status" value="2"/>
</dbReference>
<comment type="caution">
    <text evidence="3">The sequence shown here is derived from an EMBL/GenBank/DDBJ whole genome shotgun (WGS) entry which is preliminary data.</text>
</comment>
<feature type="signal peptide" evidence="1">
    <location>
        <begin position="1"/>
        <end position="22"/>
    </location>
</feature>
<evidence type="ECO:0000313" key="4">
    <source>
        <dbReference type="Proteomes" id="UP000229641"/>
    </source>
</evidence>
<gene>
    <name evidence="3" type="ORF">COV72_00225</name>
</gene>
<dbReference type="PANTHER" id="PTHR34408:SF1">
    <property type="entry name" value="GLYCOSYL HYDROLASE FAMILY 19 DOMAIN-CONTAINING PROTEIN HI_1415"/>
    <property type="match status" value="1"/>
</dbReference>
<feature type="domain" description="SH3b" evidence="2">
    <location>
        <begin position="26"/>
        <end position="89"/>
    </location>
</feature>
<feature type="domain" description="SH3b" evidence="2">
    <location>
        <begin position="90"/>
        <end position="154"/>
    </location>
</feature>
<dbReference type="Pfam" id="PF08239">
    <property type="entry name" value="SH3_3"/>
    <property type="match status" value="2"/>
</dbReference>
<dbReference type="InterPro" id="IPR003646">
    <property type="entry name" value="SH3-like_bac-type"/>
</dbReference>
<accession>A0A2H0M024</accession>
<dbReference type="InterPro" id="IPR052354">
    <property type="entry name" value="Cell_Wall_Dynamics_Protein"/>
</dbReference>
<reference evidence="3 4" key="1">
    <citation type="submission" date="2017-09" db="EMBL/GenBank/DDBJ databases">
        <title>Depth-based differentiation of microbial function through sediment-hosted aquifers and enrichment of novel symbionts in the deep terrestrial subsurface.</title>
        <authorList>
            <person name="Probst A.J."/>
            <person name="Ladd B."/>
            <person name="Jarett J.K."/>
            <person name="Geller-Mcgrath D.E."/>
            <person name="Sieber C.M."/>
            <person name="Emerson J.B."/>
            <person name="Anantharaman K."/>
            <person name="Thomas B.C."/>
            <person name="Malmstrom R."/>
            <person name="Stieglmeier M."/>
            <person name="Klingl A."/>
            <person name="Woyke T."/>
            <person name="Ryan C.M."/>
            <person name="Banfield J.F."/>
        </authorList>
    </citation>
    <scope>NUCLEOTIDE SEQUENCE [LARGE SCALE GENOMIC DNA]</scope>
    <source>
        <strain evidence="3">CG11_big_fil_rev_8_21_14_0_20_42_13</strain>
    </source>
</reference>
<dbReference type="PROSITE" id="PS51781">
    <property type="entry name" value="SH3B"/>
    <property type="match status" value="2"/>
</dbReference>
<keyword evidence="1" id="KW-0732">Signal</keyword>
<evidence type="ECO:0000259" key="2">
    <source>
        <dbReference type="PROSITE" id="PS51781"/>
    </source>
</evidence>
<name>A0A2H0M024_9BACT</name>
<dbReference type="EMBL" id="PCWA01000007">
    <property type="protein sequence ID" value="PIQ89972.1"/>
    <property type="molecule type" value="Genomic_DNA"/>
</dbReference>
<evidence type="ECO:0000313" key="3">
    <source>
        <dbReference type="EMBL" id="PIQ89972.1"/>
    </source>
</evidence>
<evidence type="ECO:0000256" key="1">
    <source>
        <dbReference type="SAM" id="SignalP"/>
    </source>
</evidence>